<dbReference type="InterPro" id="IPR051206">
    <property type="entry name" value="NAMLAA_amidase_2"/>
</dbReference>
<dbReference type="RefSeq" id="WP_043467875.1">
    <property type="nucleotide sequence ID" value="NZ_CP134822.1"/>
</dbReference>
<dbReference type="GO" id="GO:0008745">
    <property type="term" value="F:N-acetylmuramoyl-L-alanine amidase activity"/>
    <property type="evidence" value="ECO:0007669"/>
    <property type="project" value="UniProtKB-EC"/>
</dbReference>
<dbReference type="InterPro" id="IPR023346">
    <property type="entry name" value="Lysozyme-like_dom_sf"/>
</dbReference>
<evidence type="ECO:0000256" key="6">
    <source>
        <dbReference type="SAM" id="SignalP"/>
    </source>
</evidence>
<protein>
    <recommendedName>
        <fullName evidence="2">N-acetylmuramoyl-L-alanine amidase</fullName>
        <ecNumber evidence="2">3.5.1.28</ecNumber>
    </recommendedName>
</protein>
<dbReference type="GO" id="GO:0009253">
    <property type="term" value="P:peptidoglycan catabolic process"/>
    <property type="evidence" value="ECO:0007669"/>
    <property type="project" value="InterPro"/>
</dbReference>
<feature type="domain" description="N-acetylmuramoyl-L-alanine amidase" evidence="7">
    <location>
        <begin position="231"/>
        <end position="360"/>
    </location>
</feature>
<dbReference type="GO" id="GO:0071555">
    <property type="term" value="P:cell wall organization"/>
    <property type="evidence" value="ECO:0007669"/>
    <property type="project" value="UniProtKB-KW"/>
</dbReference>
<evidence type="ECO:0000256" key="2">
    <source>
        <dbReference type="ARBA" id="ARBA00011901"/>
    </source>
</evidence>
<dbReference type="SMART" id="SM00644">
    <property type="entry name" value="Ami_2"/>
    <property type="match status" value="1"/>
</dbReference>
<dbReference type="EMBL" id="JNAD02000010">
    <property type="protein sequence ID" value="RKM93560.1"/>
    <property type="molecule type" value="Genomic_DNA"/>
</dbReference>
<evidence type="ECO:0000259" key="7">
    <source>
        <dbReference type="SMART" id="SM00644"/>
    </source>
</evidence>
<dbReference type="PANTHER" id="PTHR30417">
    <property type="entry name" value="N-ACETYLMURAMOYL-L-ALANINE AMIDASE AMID"/>
    <property type="match status" value="1"/>
</dbReference>
<keyword evidence="4" id="KW-0961">Cell wall biogenesis/degradation</keyword>
<dbReference type="InterPro" id="IPR002502">
    <property type="entry name" value="Amidase_domain"/>
</dbReference>
<keyword evidence="6" id="KW-0732">Signal</keyword>
<feature type="signal peptide" evidence="6">
    <location>
        <begin position="1"/>
        <end position="33"/>
    </location>
</feature>
<dbReference type="SUPFAM" id="SSF55846">
    <property type="entry name" value="N-acetylmuramoyl-L-alanine amidase-like"/>
    <property type="match status" value="1"/>
</dbReference>
<dbReference type="InterPro" id="IPR036505">
    <property type="entry name" value="Amidase/PGRP_sf"/>
</dbReference>
<dbReference type="Gene3D" id="3.40.80.10">
    <property type="entry name" value="Peptidoglycan recognition protein-like"/>
    <property type="match status" value="1"/>
</dbReference>
<evidence type="ECO:0000256" key="3">
    <source>
        <dbReference type="ARBA" id="ARBA00022801"/>
    </source>
</evidence>
<evidence type="ECO:0000256" key="4">
    <source>
        <dbReference type="ARBA" id="ARBA00023316"/>
    </source>
</evidence>
<comment type="catalytic activity">
    <reaction evidence="1">
        <text>Hydrolyzes the link between N-acetylmuramoyl residues and L-amino acid residues in certain cell-wall glycopeptides.</text>
        <dbReference type="EC" id="3.5.1.28"/>
    </reaction>
</comment>
<dbReference type="Pfam" id="PF01510">
    <property type="entry name" value="Amidase_2"/>
    <property type="match status" value="1"/>
</dbReference>
<evidence type="ECO:0000256" key="1">
    <source>
        <dbReference type="ARBA" id="ARBA00001561"/>
    </source>
</evidence>
<evidence type="ECO:0000313" key="9">
    <source>
        <dbReference type="Proteomes" id="UP000028058"/>
    </source>
</evidence>
<organism evidence="8 9">
    <name type="scientific">Streptomyces xinghaiensis</name>
    <dbReference type="NCBI Taxonomy" id="1038928"/>
    <lineage>
        <taxon>Bacteria</taxon>
        <taxon>Bacillati</taxon>
        <taxon>Actinomycetota</taxon>
        <taxon>Actinomycetes</taxon>
        <taxon>Kitasatosporales</taxon>
        <taxon>Streptomycetaceae</taxon>
        <taxon>Streptomyces</taxon>
    </lineage>
</organism>
<dbReference type="Gene3D" id="1.10.530.10">
    <property type="match status" value="1"/>
</dbReference>
<dbReference type="CDD" id="cd06583">
    <property type="entry name" value="PGRP"/>
    <property type="match status" value="1"/>
</dbReference>
<evidence type="ECO:0000256" key="5">
    <source>
        <dbReference type="SAM" id="MobiDB-lite"/>
    </source>
</evidence>
<dbReference type="PANTHER" id="PTHR30417:SF1">
    <property type="entry name" value="N-ACETYLMURAMOYL-L-ALANINE AMIDASE AMID"/>
    <property type="match status" value="1"/>
</dbReference>
<dbReference type="AlphaFoldDB" id="A0A3M8F0I3"/>
<dbReference type="EC" id="3.5.1.28" evidence="2"/>
<accession>A0A3M8F0I3</accession>
<feature type="region of interest" description="Disordered" evidence="5">
    <location>
        <begin position="180"/>
        <end position="226"/>
    </location>
</feature>
<proteinExistence type="predicted"/>
<evidence type="ECO:0000313" key="8">
    <source>
        <dbReference type="EMBL" id="RKM93560.1"/>
    </source>
</evidence>
<feature type="chain" id="PRO_5043184522" description="N-acetylmuramoyl-L-alanine amidase" evidence="6">
    <location>
        <begin position="34"/>
        <end position="375"/>
    </location>
</feature>
<gene>
    <name evidence="8" type="ORF">SFRA_020460</name>
</gene>
<dbReference type="FunFam" id="3.40.80.10:FF:000006">
    <property type="entry name" value="N-acetylmuramoyl-L-alanine amidase"/>
    <property type="match status" value="1"/>
</dbReference>
<dbReference type="Proteomes" id="UP000028058">
    <property type="component" value="Unassembled WGS sequence"/>
</dbReference>
<name>A0A3M8F0I3_9ACTN</name>
<reference evidence="8 9" key="1">
    <citation type="journal article" date="2014" name="Genome Announc.">
        <title>Draft Genome Sequence of Streptomyces fradiae ATCC 19609, a Strain Highly Sensitive to Antibiotics.</title>
        <authorList>
            <person name="Bekker O.B."/>
            <person name="Klimina K.M."/>
            <person name="Vatlin A.A."/>
            <person name="Zakharevich N.V."/>
            <person name="Kasianov A.S."/>
            <person name="Danilenko V.N."/>
        </authorList>
    </citation>
    <scope>NUCLEOTIDE SEQUENCE [LARGE SCALE GENOMIC DNA]</scope>
    <source>
        <strain evidence="8 9">ATCC 19609</strain>
    </source>
</reference>
<dbReference type="GO" id="GO:0009254">
    <property type="term" value="P:peptidoglycan turnover"/>
    <property type="evidence" value="ECO:0007669"/>
    <property type="project" value="TreeGrafter"/>
</dbReference>
<sequence length="375" mass="40546">MHPGTLPRTRGRKALLGVAAATALALAAPSAAAAPETGPGPVNRAFSQAAEEFGVPRDLLVAVAFGETRLDGHDGEPSHAGGYGVMHLVSSPRRHTLEEAAELTGASERELRHDNTANIRGGAAVLESYADRTGVSERDRDRPAAWYPAVARYGSPDDLRMGRFYADTVYTILEGGVRARTSQGERVTTPGRKVRPERGRYTDVPPPAPGPTEKPDPRGADYPPARWVPAHPGNYRAGRSAAIDTVIVHVAQGTYTGTVNWFRNPASRVSTHYVVRSSDGEVTQMVRDADTAWHARDANPRSLGIEHEGYVADATWFTDALYRASAALTAHLCDTHGIPRDREHIVGHTEVPGNSHTDPGPHWDWDRYMELVNGG</sequence>
<keyword evidence="3" id="KW-0378">Hydrolase</keyword>
<comment type="caution">
    <text evidence="8">The sequence shown here is derived from an EMBL/GenBank/DDBJ whole genome shotgun (WGS) entry which is preliminary data.</text>
</comment>
<dbReference type="SUPFAM" id="SSF53955">
    <property type="entry name" value="Lysozyme-like"/>
    <property type="match status" value="1"/>
</dbReference>
<dbReference type="OrthoDB" id="66275at2"/>
<keyword evidence="9" id="KW-1185">Reference proteome</keyword>